<dbReference type="InterPro" id="IPR035104">
    <property type="entry name" value="Ribosomal_protein_S1-like"/>
</dbReference>
<dbReference type="PANTHER" id="PTHR10724">
    <property type="entry name" value="30S RIBOSOMAL PROTEIN S1"/>
    <property type="match status" value="1"/>
</dbReference>
<evidence type="ECO:0000256" key="2">
    <source>
        <dbReference type="ARBA" id="ARBA00022980"/>
    </source>
</evidence>
<dbReference type="CDD" id="cd04465">
    <property type="entry name" value="S1_RPS1_repeat_ec2_hs2"/>
    <property type="match status" value="1"/>
</dbReference>
<evidence type="ECO:0000259" key="4">
    <source>
        <dbReference type="PROSITE" id="PS50126"/>
    </source>
</evidence>
<gene>
    <name evidence="5" type="ORF">JE024_38550</name>
</gene>
<keyword evidence="2" id="KW-0689">Ribosomal protein</keyword>
<comment type="caution">
    <text evidence="5">The sequence shown here is derived from an EMBL/GenBank/DDBJ whole genome shotgun (WGS) entry which is preliminary data.</text>
</comment>
<feature type="domain" description="S1 motif" evidence="4">
    <location>
        <begin position="413"/>
        <end position="482"/>
    </location>
</feature>
<keyword evidence="5" id="KW-0614">Plasmid</keyword>
<dbReference type="CDD" id="cd05688">
    <property type="entry name" value="S1_RPS1_repeat_ec3"/>
    <property type="match status" value="1"/>
</dbReference>
<dbReference type="Proteomes" id="UP000664109">
    <property type="component" value="Unassembled WGS sequence"/>
</dbReference>
<comment type="similarity">
    <text evidence="1">Belongs to the bacterial ribosomal protein bS1 family.</text>
</comment>
<organism evidence="5 6">
    <name type="scientific">Streptomyces zhihengii</name>
    <dbReference type="NCBI Taxonomy" id="1818004"/>
    <lineage>
        <taxon>Bacteria</taxon>
        <taxon>Bacillati</taxon>
        <taxon>Actinomycetota</taxon>
        <taxon>Actinomycetes</taxon>
        <taxon>Kitasatosporales</taxon>
        <taxon>Streptomycetaceae</taxon>
        <taxon>Streptomyces</taxon>
    </lineage>
</organism>
<feature type="domain" description="S1 motif" evidence="4">
    <location>
        <begin position="328"/>
        <end position="396"/>
    </location>
</feature>
<name>A0ABS2V3N5_9ACTN</name>
<evidence type="ECO:0000313" key="6">
    <source>
        <dbReference type="Proteomes" id="UP000664109"/>
    </source>
</evidence>
<feature type="domain" description="S1 motif" evidence="4">
    <location>
        <begin position="242"/>
        <end position="307"/>
    </location>
</feature>
<dbReference type="Pfam" id="PF00575">
    <property type="entry name" value="S1"/>
    <property type="match status" value="3"/>
</dbReference>
<dbReference type="InterPro" id="IPR003029">
    <property type="entry name" value="S1_domain"/>
</dbReference>
<feature type="domain" description="S1 motif" evidence="4">
    <location>
        <begin position="162"/>
        <end position="224"/>
    </location>
</feature>
<reference evidence="5 6" key="1">
    <citation type="journal article" date="2016" name="Arch. Microbiol.">
        <title>Streptomyces zhihengii sp. nov., isolated from rhizospheric soil of Psammosilene tunicoides.</title>
        <authorList>
            <person name="Huang M.J."/>
            <person name="Fei J.J."/>
            <person name="Salam N."/>
            <person name="Kim C.J."/>
            <person name="Hozzein W.N."/>
            <person name="Xiao M."/>
            <person name="Huang H.Q."/>
            <person name="Li W.J."/>
        </authorList>
    </citation>
    <scope>NUCLEOTIDE SEQUENCE [LARGE SCALE GENOMIC DNA]</scope>
    <source>
        <strain evidence="5 6">YIM T102</strain>
    </source>
</reference>
<accession>A0ABS2V3N5</accession>
<dbReference type="EMBL" id="JAFEJA010000003">
    <property type="protein sequence ID" value="MBM9624456.1"/>
    <property type="molecule type" value="Genomic_DNA"/>
</dbReference>
<keyword evidence="3" id="KW-0687">Ribonucleoprotein</keyword>
<dbReference type="PROSITE" id="PS50126">
    <property type="entry name" value="S1"/>
    <property type="match status" value="4"/>
</dbReference>
<geneLocation type="plasmid" evidence="5">
    <name>unnamed1</name>
</geneLocation>
<keyword evidence="6" id="KW-1185">Reference proteome</keyword>
<dbReference type="SUPFAM" id="SSF50249">
    <property type="entry name" value="Nucleic acid-binding proteins"/>
    <property type="match status" value="4"/>
</dbReference>
<evidence type="ECO:0000313" key="5">
    <source>
        <dbReference type="EMBL" id="MBM9624456.1"/>
    </source>
</evidence>
<protein>
    <submittedName>
        <fullName evidence="5">S1 RNA-binding domain-containing protein</fullName>
    </submittedName>
</protein>
<evidence type="ECO:0000256" key="1">
    <source>
        <dbReference type="ARBA" id="ARBA00006767"/>
    </source>
</evidence>
<dbReference type="Gene3D" id="2.40.50.140">
    <property type="entry name" value="Nucleic acid-binding proteins"/>
    <property type="match status" value="4"/>
</dbReference>
<dbReference type="InterPro" id="IPR050437">
    <property type="entry name" value="Ribos_protein_bS1-like"/>
</dbReference>
<dbReference type="PRINTS" id="PR00681">
    <property type="entry name" value="RIBOSOMALS1"/>
</dbReference>
<dbReference type="SMART" id="SM00316">
    <property type="entry name" value="S1"/>
    <property type="match status" value="4"/>
</dbReference>
<proteinExistence type="inferred from homology"/>
<evidence type="ECO:0000256" key="3">
    <source>
        <dbReference type="ARBA" id="ARBA00023274"/>
    </source>
</evidence>
<sequence length="596" mass="66234">MRIVQRELVPRSEQTDLAQLFVSGLIERREQQQSGQDPDDVVYDFRPGVREELLAELTRRESLVVLEDVLANVSRRVAATFGGTLDFRALASLVGNEDRPASSPLDPRSLPFAEVAVAVLSGAGGQHRSIARLLEQAVLAQTQQPPPAPEPAAPRTSRYRPGDIVQGIVASIQEGSFLIGLGDEEAILTAVETQPHAQLAVGDSLEVLILRRRDPTGRCFVSHRQAVEHRRWHALREHYEQDRSVEGTVTEVVKGGLVLDIGVRAFLPASLVERRRVRNFRPYLGLTLKAKILELDTDRRNIVLSRRALLEEAESAARIELLNTLRVGEVRRGTVSSIVPFGAFVDLGGLDGLVHISELSWSRVDQPSDVVELGQEIEVRVMEVDLERERVTLSLKETTDDPWSVFARSHAVGEILPATVTKIVPFGAFVRVNGGVEGLVHISELADHHVDDAGLIVRVGEEIFVSLLEADMERRRLAFSVRQANASLGSDPGHAEFDPALYGMSASYDDEGNHIFPDGFDPETNDWLPGSEEQQEAWLAQYNEAQRRFERHRAQVFRAQERAQQLGTVTMALNRRWPSAAALARALRRRRDSEDG</sequence>
<dbReference type="InterPro" id="IPR012340">
    <property type="entry name" value="NA-bd_OB-fold"/>
</dbReference>
<dbReference type="PANTHER" id="PTHR10724:SF7">
    <property type="entry name" value="SMALL RIBOSOMAL SUBUNIT PROTEIN BS1C"/>
    <property type="match status" value="1"/>
</dbReference>